<dbReference type="EMBL" id="LT158599">
    <property type="protein sequence ID" value="CVK31234.1"/>
    <property type="molecule type" value="Genomic_DNA"/>
</dbReference>
<name>A0A0X3BI11_9EURY</name>
<dbReference type="OrthoDB" id="134458at2157"/>
<dbReference type="RefSeq" id="WP_062260876.1">
    <property type="nucleotide sequence ID" value="NZ_LT158599.1"/>
</dbReference>
<organism evidence="1 2">
    <name type="scientific">Methanoculleus bourgensis</name>
    <dbReference type="NCBI Taxonomy" id="83986"/>
    <lineage>
        <taxon>Archaea</taxon>
        <taxon>Methanobacteriati</taxon>
        <taxon>Methanobacteriota</taxon>
        <taxon>Stenosarchaea group</taxon>
        <taxon>Methanomicrobia</taxon>
        <taxon>Methanomicrobiales</taxon>
        <taxon>Methanomicrobiaceae</taxon>
        <taxon>Methanoculleus</taxon>
    </lineage>
</organism>
<sequence length="96" mass="10181">MVLLRASPGLVEACVPADRPQVLLEEAARYAERILVLDGCGSACALRKLQGIGVEPDLHIIATECGIAKGGMAEPQFDEIERLAGAVLAVLRGERE</sequence>
<reference evidence="1 2" key="1">
    <citation type="submission" date="2016-01" db="EMBL/GenBank/DDBJ databases">
        <authorList>
            <person name="Manzoor S."/>
        </authorList>
    </citation>
    <scope>NUCLEOTIDE SEQUENCE [LARGE SCALE GENOMIC DNA]</scope>
    <source>
        <strain evidence="1">Methanoculleus sp MAB1</strain>
    </source>
</reference>
<dbReference type="GeneID" id="27136171"/>
<dbReference type="InterPro" id="IPR014958">
    <property type="entry name" value="DGC"/>
</dbReference>
<gene>
    <name evidence="1" type="ORF">MMAB1_0017</name>
</gene>
<accession>A0A0X3BI11</accession>
<dbReference type="KEGG" id="mema:MMAB1_0017"/>
<dbReference type="Proteomes" id="UP000069850">
    <property type="component" value="Chromosome 1"/>
</dbReference>
<evidence type="ECO:0000313" key="2">
    <source>
        <dbReference type="Proteomes" id="UP000069850"/>
    </source>
</evidence>
<dbReference type="AlphaFoldDB" id="A0A0X3BI11"/>
<proteinExistence type="predicted"/>
<evidence type="ECO:0000313" key="1">
    <source>
        <dbReference type="EMBL" id="CVK31234.1"/>
    </source>
</evidence>
<dbReference type="Pfam" id="PF08859">
    <property type="entry name" value="DGC"/>
    <property type="match status" value="1"/>
</dbReference>
<protein>
    <recommendedName>
        <fullName evidence="3">DGC domain protein</fullName>
    </recommendedName>
</protein>
<evidence type="ECO:0008006" key="3">
    <source>
        <dbReference type="Google" id="ProtNLM"/>
    </source>
</evidence>